<sequence>MLDIISLGIVPFLVIVIVVHGYLKKVDIYDAFTEGAFEGLKTAFKIIPNLIAIFIAIGIFRSSEALDMFIDLVRPITHLLRIPEEILPLIFIRPLSGSGALGLVRDIISHYGPDSLLGITASILMGSSETIFYTMALYFGSIGVKDHGHTLRAALLSYVVSIFIIMLLIRYLVCLDC</sequence>
<dbReference type="PANTHER" id="PTHR35793">
    <property type="entry name" value="INNER MEMBRANE PROTEIN YJIG"/>
    <property type="match status" value="1"/>
</dbReference>
<name>A0A1H2WK89_9FIRM</name>
<protein>
    <submittedName>
        <fullName evidence="3">Spore maturation protein B</fullName>
    </submittedName>
</protein>
<evidence type="ECO:0000259" key="2">
    <source>
        <dbReference type="Pfam" id="PF07670"/>
    </source>
</evidence>
<accession>A0A1H2WK89</accession>
<dbReference type="RefSeq" id="WP_093751935.1">
    <property type="nucleotide sequence ID" value="NZ_BSYN01000001.1"/>
</dbReference>
<feature type="transmembrane region" description="Helical" evidence="1">
    <location>
        <begin position="151"/>
        <end position="173"/>
    </location>
</feature>
<dbReference type="PANTHER" id="PTHR35793:SF2">
    <property type="entry name" value="INNER MEMBRANE PROTEIN YJIG"/>
    <property type="match status" value="1"/>
</dbReference>
<dbReference type="Pfam" id="PF07670">
    <property type="entry name" value="Gate"/>
    <property type="match status" value="1"/>
</dbReference>
<dbReference type="OrthoDB" id="9805623at2"/>
<evidence type="ECO:0000313" key="3">
    <source>
        <dbReference type="EMBL" id="SDW80928.1"/>
    </source>
</evidence>
<keyword evidence="1" id="KW-1133">Transmembrane helix</keyword>
<evidence type="ECO:0000256" key="1">
    <source>
        <dbReference type="SAM" id="Phobius"/>
    </source>
</evidence>
<feature type="domain" description="Nucleoside transporter/FeoB GTPase Gate" evidence="2">
    <location>
        <begin position="43"/>
        <end position="144"/>
    </location>
</feature>
<dbReference type="GO" id="GO:0005886">
    <property type="term" value="C:plasma membrane"/>
    <property type="evidence" value="ECO:0007669"/>
    <property type="project" value="TreeGrafter"/>
</dbReference>
<feature type="transmembrane region" description="Helical" evidence="1">
    <location>
        <begin position="43"/>
        <end position="60"/>
    </location>
</feature>
<dbReference type="EMBL" id="FNNG01000004">
    <property type="protein sequence ID" value="SDW80928.1"/>
    <property type="molecule type" value="Genomic_DNA"/>
</dbReference>
<organism evidence="3 4">
    <name type="scientific">Tepidimicrobium xylanilyticum</name>
    <dbReference type="NCBI Taxonomy" id="1123352"/>
    <lineage>
        <taxon>Bacteria</taxon>
        <taxon>Bacillati</taxon>
        <taxon>Bacillota</taxon>
        <taxon>Tissierellia</taxon>
        <taxon>Tissierellales</taxon>
        <taxon>Tepidimicrobiaceae</taxon>
        <taxon>Tepidimicrobium</taxon>
    </lineage>
</organism>
<proteinExistence type="predicted"/>
<reference evidence="3 4" key="1">
    <citation type="submission" date="2016-10" db="EMBL/GenBank/DDBJ databases">
        <authorList>
            <person name="de Groot N.N."/>
        </authorList>
    </citation>
    <scope>NUCLEOTIDE SEQUENCE [LARGE SCALE GENOMIC DNA]</scope>
    <source>
        <strain evidence="3 4">DSM 23310</strain>
    </source>
</reference>
<dbReference type="InterPro" id="IPR011642">
    <property type="entry name" value="Gate_dom"/>
</dbReference>
<keyword evidence="4" id="KW-1185">Reference proteome</keyword>
<gene>
    <name evidence="3" type="ORF">SAMN05660923_01275</name>
</gene>
<dbReference type="InterPro" id="IPR052549">
    <property type="entry name" value="SpmB"/>
</dbReference>
<feature type="transmembrane region" description="Helical" evidence="1">
    <location>
        <begin position="6"/>
        <end position="23"/>
    </location>
</feature>
<feature type="transmembrane region" description="Helical" evidence="1">
    <location>
        <begin position="116"/>
        <end position="139"/>
    </location>
</feature>
<keyword evidence="1" id="KW-0812">Transmembrane</keyword>
<evidence type="ECO:0000313" key="4">
    <source>
        <dbReference type="Proteomes" id="UP000198828"/>
    </source>
</evidence>
<dbReference type="Proteomes" id="UP000198828">
    <property type="component" value="Unassembled WGS sequence"/>
</dbReference>
<dbReference type="AlphaFoldDB" id="A0A1H2WK89"/>
<keyword evidence="1" id="KW-0472">Membrane</keyword>